<keyword evidence="1" id="KW-1133">Transmembrane helix</keyword>
<name>A0A914CHH1_9BILA</name>
<evidence type="ECO:0000313" key="3">
    <source>
        <dbReference type="WBParaSite" id="ACRNAN_scaffold10890.g21617.t1"/>
    </source>
</evidence>
<dbReference type="WBParaSite" id="ACRNAN_scaffold10890.g21617.t1">
    <property type="protein sequence ID" value="ACRNAN_scaffold10890.g21617.t1"/>
    <property type="gene ID" value="ACRNAN_scaffold10890.g21617"/>
</dbReference>
<evidence type="ECO:0000313" key="2">
    <source>
        <dbReference type="Proteomes" id="UP000887540"/>
    </source>
</evidence>
<proteinExistence type="predicted"/>
<sequence>MEKADMEKARLMEKCFGFGDMWDEKNVKKFEIPTGDQSGKGSIKDEVIQEQHPVGPQADRERGQGNEALGIFTAICIGIGLAFLGL</sequence>
<organism evidence="2 3">
    <name type="scientific">Acrobeloides nanus</name>
    <dbReference type="NCBI Taxonomy" id="290746"/>
    <lineage>
        <taxon>Eukaryota</taxon>
        <taxon>Metazoa</taxon>
        <taxon>Ecdysozoa</taxon>
        <taxon>Nematoda</taxon>
        <taxon>Chromadorea</taxon>
        <taxon>Rhabditida</taxon>
        <taxon>Tylenchina</taxon>
        <taxon>Cephalobomorpha</taxon>
        <taxon>Cephaloboidea</taxon>
        <taxon>Cephalobidae</taxon>
        <taxon>Acrobeloides</taxon>
    </lineage>
</organism>
<keyword evidence="2" id="KW-1185">Reference proteome</keyword>
<accession>A0A914CHH1</accession>
<protein>
    <submittedName>
        <fullName evidence="3">Uncharacterized protein</fullName>
    </submittedName>
</protein>
<keyword evidence="1" id="KW-0472">Membrane</keyword>
<keyword evidence="1" id="KW-0812">Transmembrane</keyword>
<dbReference type="Proteomes" id="UP000887540">
    <property type="component" value="Unplaced"/>
</dbReference>
<reference evidence="3" key="1">
    <citation type="submission" date="2022-11" db="UniProtKB">
        <authorList>
            <consortium name="WormBaseParasite"/>
        </authorList>
    </citation>
    <scope>IDENTIFICATION</scope>
</reference>
<evidence type="ECO:0000256" key="1">
    <source>
        <dbReference type="SAM" id="Phobius"/>
    </source>
</evidence>
<feature type="transmembrane region" description="Helical" evidence="1">
    <location>
        <begin position="68"/>
        <end position="85"/>
    </location>
</feature>
<dbReference type="AlphaFoldDB" id="A0A914CHH1"/>